<dbReference type="PANTHER" id="PTHR11482:SF6">
    <property type="entry name" value="ORNITHINE DECARBOXYLASE 1-RELATED"/>
    <property type="match status" value="1"/>
</dbReference>
<dbReference type="Pfam" id="PF02784">
    <property type="entry name" value="Orn_Arg_deC_N"/>
    <property type="match status" value="1"/>
</dbReference>
<comment type="cofactor">
    <cofactor evidence="1 7">
        <name>pyridoxal 5'-phosphate</name>
        <dbReference type="ChEBI" id="CHEBI:597326"/>
    </cofactor>
</comment>
<name>A0A8X6YC97_9ARAC</name>
<feature type="modified residue" description="N6-(pyridoxal phosphate)lysine" evidence="7">
    <location>
        <position position="70"/>
    </location>
</feature>
<dbReference type="AlphaFoldDB" id="A0A8X6YC97"/>
<dbReference type="PRINTS" id="PR01182">
    <property type="entry name" value="ORNDCRBXLASE"/>
</dbReference>
<comment type="function">
    <text evidence="6">Catalyzes the first and rate-limiting step of polyamine biosynthesis that converts ornithine into putrescine, which is the precursor for the polyamines, spermidine and spermine. Polyamines are essential for cell proliferation and are implicated in cellular processes, ranging from DNA replication to apoptosis.</text>
</comment>
<dbReference type="InterPro" id="IPR009006">
    <property type="entry name" value="Ala_racemase/Decarboxylase_C"/>
</dbReference>
<dbReference type="InterPro" id="IPR000183">
    <property type="entry name" value="Orn/DAP/Arg_de-COase"/>
</dbReference>
<evidence type="ECO:0000256" key="6">
    <source>
        <dbReference type="ARBA" id="ARBA00037173"/>
    </source>
</evidence>
<dbReference type="InterPro" id="IPR002433">
    <property type="entry name" value="Orn_de-COase"/>
</dbReference>
<proteinExistence type="inferred from homology"/>
<evidence type="ECO:0000256" key="5">
    <source>
        <dbReference type="ARBA" id="ARBA00023239"/>
    </source>
</evidence>
<dbReference type="PANTHER" id="PTHR11482">
    <property type="entry name" value="ARGININE/DIAMINOPIMELATE/ORNITHINE DECARBOXYLASE"/>
    <property type="match status" value="1"/>
</dbReference>
<reference evidence="9" key="1">
    <citation type="submission" date="2020-08" db="EMBL/GenBank/DDBJ databases">
        <title>Multicomponent nature underlies the extraordinary mechanical properties of spider dragline silk.</title>
        <authorList>
            <person name="Kono N."/>
            <person name="Nakamura H."/>
            <person name="Mori M."/>
            <person name="Yoshida Y."/>
            <person name="Ohtoshi R."/>
            <person name="Malay A.D."/>
            <person name="Moran D.A.P."/>
            <person name="Tomita M."/>
            <person name="Numata K."/>
            <person name="Arakawa K."/>
        </authorList>
    </citation>
    <scope>NUCLEOTIDE SEQUENCE</scope>
</reference>
<feature type="domain" description="Orn/DAP/Arg decarboxylase 2 N-terminal" evidence="8">
    <location>
        <begin position="47"/>
        <end position="281"/>
    </location>
</feature>
<dbReference type="InterPro" id="IPR022644">
    <property type="entry name" value="De-COase2_N"/>
</dbReference>
<comment type="similarity">
    <text evidence="2">Belongs to the Orn/Lys/Arg decarboxylase class-II family.</text>
</comment>
<evidence type="ECO:0000256" key="2">
    <source>
        <dbReference type="ARBA" id="ARBA00008872"/>
    </source>
</evidence>
<dbReference type="Proteomes" id="UP000886998">
    <property type="component" value="Unassembled WGS sequence"/>
</dbReference>
<sequence>MASDQFSSSSSAEEPSIDLRLLLEINRLCEDAIMKGDDTPFLLLNVDDVIEKIKQWKLAMPRVTPYYAVKCNSDPVLLQILASLNIGFDCASKEEMEVVVDLDVPAERIIYANCCKGPTHLQSAAKLGIELMTFDNESELLKIKQYFPTAKLLLRIMVEKSSAQIQMGTKFGCEFTLIEHLLEAATRHNLSVVGVSFHIGSLAQDPNDFAVCIEKSMHTFLTGEKLGHKMTILDIGGGFPGEADSLEKFKETAKCINNAIDEFFPPESEVDIISEPGRYFVTSAFTFFGSIIGKKEILVKEPNIMYFVNEGIYGLFVHKIFHNVHVTATPVKEYAPDSLKVCCIAGQTCDPLDILVESCILPELDVGDWLMFPNMGAYTSACSTQFNGFEKTGVKYIVSEETLSYLEKFSAGMKLCSFLKGKSVVLEKSNLLTK</sequence>
<comment type="caution">
    <text evidence="9">The sequence shown here is derived from an EMBL/GenBank/DDBJ whole genome shotgun (WGS) entry which is preliminary data.</text>
</comment>
<dbReference type="Gene3D" id="2.40.37.10">
    <property type="entry name" value="Lyase, Ornithine Decarboxylase, Chain A, domain 1"/>
    <property type="match status" value="1"/>
</dbReference>
<dbReference type="Gene3D" id="3.20.20.10">
    <property type="entry name" value="Alanine racemase"/>
    <property type="match status" value="1"/>
</dbReference>
<dbReference type="EMBL" id="BMAV01017239">
    <property type="protein sequence ID" value="GFY68769.1"/>
    <property type="molecule type" value="Genomic_DNA"/>
</dbReference>
<dbReference type="GO" id="GO:0004586">
    <property type="term" value="F:ornithine decarboxylase activity"/>
    <property type="evidence" value="ECO:0007669"/>
    <property type="project" value="TreeGrafter"/>
</dbReference>
<protein>
    <submittedName>
        <fullName evidence="9">Ornithine decarboxylase</fullName>
    </submittedName>
</protein>
<dbReference type="InterPro" id="IPR029066">
    <property type="entry name" value="PLP-binding_barrel"/>
</dbReference>
<organism evidence="9 10">
    <name type="scientific">Trichonephila inaurata madagascariensis</name>
    <dbReference type="NCBI Taxonomy" id="2747483"/>
    <lineage>
        <taxon>Eukaryota</taxon>
        <taxon>Metazoa</taxon>
        <taxon>Ecdysozoa</taxon>
        <taxon>Arthropoda</taxon>
        <taxon>Chelicerata</taxon>
        <taxon>Arachnida</taxon>
        <taxon>Araneae</taxon>
        <taxon>Araneomorphae</taxon>
        <taxon>Entelegynae</taxon>
        <taxon>Araneoidea</taxon>
        <taxon>Nephilidae</taxon>
        <taxon>Trichonephila</taxon>
        <taxon>Trichonephila inaurata</taxon>
    </lineage>
</organism>
<keyword evidence="4" id="KW-0620">Polyamine biosynthesis</keyword>
<evidence type="ECO:0000256" key="7">
    <source>
        <dbReference type="PIRSR" id="PIRSR600183-50"/>
    </source>
</evidence>
<evidence type="ECO:0000256" key="1">
    <source>
        <dbReference type="ARBA" id="ARBA00001933"/>
    </source>
</evidence>
<dbReference type="GO" id="GO:0033387">
    <property type="term" value="P:putrescine biosynthetic process from arginine, via ornithine"/>
    <property type="evidence" value="ECO:0007669"/>
    <property type="project" value="TreeGrafter"/>
</dbReference>
<keyword evidence="3 7" id="KW-0663">Pyridoxal phosphate</keyword>
<keyword evidence="5" id="KW-0456">Lyase</keyword>
<dbReference type="SUPFAM" id="SSF50621">
    <property type="entry name" value="Alanine racemase C-terminal domain-like"/>
    <property type="match status" value="1"/>
</dbReference>
<evidence type="ECO:0000256" key="4">
    <source>
        <dbReference type="ARBA" id="ARBA00023115"/>
    </source>
</evidence>
<evidence type="ECO:0000313" key="9">
    <source>
        <dbReference type="EMBL" id="GFY68769.1"/>
    </source>
</evidence>
<evidence type="ECO:0000313" key="10">
    <source>
        <dbReference type="Proteomes" id="UP000886998"/>
    </source>
</evidence>
<dbReference type="SUPFAM" id="SSF51419">
    <property type="entry name" value="PLP-binding barrel"/>
    <property type="match status" value="1"/>
</dbReference>
<evidence type="ECO:0000256" key="3">
    <source>
        <dbReference type="ARBA" id="ARBA00022898"/>
    </source>
</evidence>
<dbReference type="OrthoDB" id="5034579at2759"/>
<keyword evidence="10" id="KW-1185">Reference proteome</keyword>
<dbReference type="CDD" id="cd00622">
    <property type="entry name" value="PLPDE_III_ODC"/>
    <property type="match status" value="1"/>
</dbReference>
<dbReference type="FunFam" id="3.20.20.10:FF:000005">
    <property type="entry name" value="Ornithine decarboxylase"/>
    <property type="match status" value="1"/>
</dbReference>
<dbReference type="GO" id="GO:0005737">
    <property type="term" value="C:cytoplasm"/>
    <property type="evidence" value="ECO:0007669"/>
    <property type="project" value="TreeGrafter"/>
</dbReference>
<accession>A0A8X6YC97</accession>
<dbReference type="PRINTS" id="PR01179">
    <property type="entry name" value="ODADCRBXLASE"/>
</dbReference>
<feature type="active site" description="Proton donor" evidence="7">
    <location>
        <position position="349"/>
    </location>
</feature>
<evidence type="ECO:0000259" key="8">
    <source>
        <dbReference type="Pfam" id="PF02784"/>
    </source>
</evidence>
<gene>
    <name evidence="9" type="primary">ODC1</name>
    <name evidence="9" type="ORF">TNIN_49751</name>
</gene>